<dbReference type="Proteomes" id="UP001209570">
    <property type="component" value="Unassembled WGS sequence"/>
</dbReference>
<dbReference type="InterPro" id="IPR049192">
    <property type="entry name" value="DUF4246_C"/>
</dbReference>
<dbReference type="EMBL" id="JAKCXM010000268">
    <property type="protein sequence ID" value="KAJ0397074.1"/>
    <property type="molecule type" value="Genomic_DNA"/>
</dbReference>
<gene>
    <name evidence="2" type="ORF">P43SY_005305</name>
</gene>
<feature type="domain" description="DUF4246" evidence="1">
    <location>
        <begin position="477"/>
        <end position="528"/>
    </location>
</feature>
<proteinExistence type="predicted"/>
<accession>A0AAD5M778</accession>
<comment type="caution">
    <text evidence="2">The sequence shown here is derived from an EMBL/GenBank/DDBJ whole genome shotgun (WGS) entry which is preliminary data.</text>
</comment>
<evidence type="ECO:0000259" key="1">
    <source>
        <dbReference type="Pfam" id="PF14033"/>
    </source>
</evidence>
<sequence length="561" mass="62647">MEPRVLPATLLRGNAADRPAKRPAYYVSMLPSGGSMEFFQAVTAISEYSNESLEELRWCETRHDVFRRRWRGIADAEGTATELKYVQRELFDRVFSVPLWWARSGDTPIDSLAGAVGLRVRRQLFADAVRDAFRSLGPAVRRFRASCADRNDGACTFSALVPEITRVVSCPDHGDKQRACPSMLWRSFMTPLFEPPILEERDGQRGTWMVLQDYLRDRSPEELRVLCYEGGDECLDLVKARSEEADPFQMIAWMHIARLLCAGLEPLPQLWGETSCTCPLLAQLESKVIDQCIATVESFHAHVTSEKVVHALAPDVPTWLLPVVPTHIKRVNSVVQDVVDFAKILCLELVDPTVPPEEQWPAQRFSTMTQFLYSNDQDDKASPVPWCNLLDNGLALADADALAMAIDSLSRPDVGDDNDGHFVLVTAAASDYKGQSCPMLRQFSIDRSHNLSLADRLLLILGKEDEYSVPGTVAGGMPCDISIDLVDGSSRFLSYIEKLHPVHHASVYSSLETLMSACFVPLLDQLVPALRVPTPPPIFLEEDPLLQARASLAPWTLRGRW</sequence>
<evidence type="ECO:0000313" key="3">
    <source>
        <dbReference type="Proteomes" id="UP001209570"/>
    </source>
</evidence>
<reference evidence="2" key="1">
    <citation type="submission" date="2021-12" db="EMBL/GenBank/DDBJ databases">
        <title>Prjna785345.</title>
        <authorList>
            <person name="Rujirawat T."/>
            <person name="Krajaejun T."/>
        </authorList>
    </citation>
    <scope>NUCLEOTIDE SEQUENCE</scope>
    <source>
        <strain evidence="2">Pi057C3</strain>
    </source>
</reference>
<evidence type="ECO:0000313" key="2">
    <source>
        <dbReference type="EMBL" id="KAJ0397074.1"/>
    </source>
</evidence>
<protein>
    <recommendedName>
        <fullName evidence="1">DUF4246 domain-containing protein</fullName>
    </recommendedName>
</protein>
<keyword evidence="3" id="KW-1185">Reference proteome</keyword>
<organism evidence="2 3">
    <name type="scientific">Pythium insidiosum</name>
    <name type="common">Pythiosis disease agent</name>
    <dbReference type="NCBI Taxonomy" id="114742"/>
    <lineage>
        <taxon>Eukaryota</taxon>
        <taxon>Sar</taxon>
        <taxon>Stramenopiles</taxon>
        <taxon>Oomycota</taxon>
        <taxon>Peronosporomycetes</taxon>
        <taxon>Pythiales</taxon>
        <taxon>Pythiaceae</taxon>
        <taxon>Pythium</taxon>
    </lineage>
</organism>
<dbReference type="Pfam" id="PF14033">
    <property type="entry name" value="DUF4246"/>
    <property type="match status" value="1"/>
</dbReference>
<name>A0AAD5M778_PYTIN</name>
<dbReference type="AlphaFoldDB" id="A0AAD5M778"/>